<dbReference type="AlphaFoldDB" id="A0AA38PCF0"/>
<sequence length="188" mass="21577">MHHTKVIGERRGYTLFSSFTTVSNKLCSCYSSNLTTSDPMYHRPCYPLSYTSSSGDIIQYYLQRVNKLRLVFTARTEGNQDIIVKLGYRRYGVEAHQAAAESGLAPAFINFSELAGGWWIVVMEMLDESFPPCDDFKYLEQPCKKVIRESVEKFDNLGFVHGNMRDTNMFIRKSEGEDGWVCQIIDHD</sequence>
<evidence type="ECO:0000313" key="2">
    <source>
        <dbReference type="Proteomes" id="UP001163846"/>
    </source>
</evidence>
<dbReference type="EMBL" id="MU806093">
    <property type="protein sequence ID" value="KAJ3840115.1"/>
    <property type="molecule type" value="Genomic_DNA"/>
</dbReference>
<evidence type="ECO:0000313" key="1">
    <source>
        <dbReference type="EMBL" id="KAJ3840115.1"/>
    </source>
</evidence>
<evidence type="ECO:0008006" key="3">
    <source>
        <dbReference type="Google" id="ProtNLM"/>
    </source>
</evidence>
<accession>A0AA38PCF0</accession>
<reference evidence="1" key="1">
    <citation type="submission" date="2022-08" db="EMBL/GenBank/DDBJ databases">
        <authorList>
            <consortium name="DOE Joint Genome Institute"/>
            <person name="Min B."/>
            <person name="Riley R."/>
            <person name="Sierra-Patev S."/>
            <person name="Naranjo-Ortiz M."/>
            <person name="Looney B."/>
            <person name="Konkel Z."/>
            <person name="Slot J.C."/>
            <person name="Sakamoto Y."/>
            <person name="Steenwyk J.L."/>
            <person name="Rokas A."/>
            <person name="Carro J."/>
            <person name="Camarero S."/>
            <person name="Ferreira P."/>
            <person name="Molpeceres G."/>
            <person name="Ruiz-Duenas F.J."/>
            <person name="Serrano A."/>
            <person name="Henrissat B."/>
            <person name="Drula E."/>
            <person name="Hughes K.W."/>
            <person name="Mata J.L."/>
            <person name="Ishikawa N.K."/>
            <person name="Vargas-Isla R."/>
            <person name="Ushijima S."/>
            <person name="Smith C.A."/>
            <person name="Ahrendt S."/>
            <person name="Andreopoulos W."/>
            <person name="He G."/>
            <person name="Labutti K."/>
            <person name="Lipzen A."/>
            <person name="Ng V."/>
            <person name="Sandor L."/>
            <person name="Barry K."/>
            <person name="Martinez A.T."/>
            <person name="Xiao Y."/>
            <person name="Gibbons J.G."/>
            <person name="Terashima K."/>
            <person name="Hibbett D.S."/>
            <person name="Grigoriev I.V."/>
        </authorList>
    </citation>
    <scope>NUCLEOTIDE SEQUENCE</scope>
    <source>
        <strain evidence="1">TFB9207</strain>
    </source>
</reference>
<gene>
    <name evidence="1" type="ORF">F5878DRAFT_534224</name>
</gene>
<protein>
    <recommendedName>
        <fullName evidence="3">Protein kinase domain-containing protein</fullName>
    </recommendedName>
</protein>
<dbReference type="Proteomes" id="UP001163846">
    <property type="component" value="Unassembled WGS sequence"/>
</dbReference>
<proteinExistence type="predicted"/>
<organism evidence="1 2">
    <name type="scientific">Lentinula raphanica</name>
    <dbReference type="NCBI Taxonomy" id="153919"/>
    <lineage>
        <taxon>Eukaryota</taxon>
        <taxon>Fungi</taxon>
        <taxon>Dikarya</taxon>
        <taxon>Basidiomycota</taxon>
        <taxon>Agaricomycotina</taxon>
        <taxon>Agaricomycetes</taxon>
        <taxon>Agaricomycetidae</taxon>
        <taxon>Agaricales</taxon>
        <taxon>Marasmiineae</taxon>
        <taxon>Omphalotaceae</taxon>
        <taxon>Lentinula</taxon>
    </lineage>
</organism>
<keyword evidence="2" id="KW-1185">Reference proteome</keyword>
<name>A0AA38PCF0_9AGAR</name>
<comment type="caution">
    <text evidence="1">The sequence shown here is derived from an EMBL/GenBank/DDBJ whole genome shotgun (WGS) entry which is preliminary data.</text>
</comment>